<dbReference type="PANTHER" id="PTHR30146:SF149">
    <property type="entry name" value="HTH-TYPE TRANSCRIPTIONAL REGULATOR EBGR"/>
    <property type="match status" value="1"/>
</dbReference>
<sequence>MCFMSYTMYDLARDAGVSVATVSRVINKNGSVKEDTKQRILEIIKDKGYIPNAYARGMNNISMKTIGVIIADIVNPFFAEVVKGIEVACQKNGYKLILCSTANNADTEKKEIEMLVEKFVDGFIIVGSRPSNDNNASFLINLSTTHPIVLVNSFIKGGQKMFSILVDEGKAVYDTLSYFKPGNNLNTYILGDPTWKTTTVKINAFKFFFEKHNLDFSNDNIINCSHSYSGGKAAAKELFERNLPYPYIVICSSDTIAIGALRELLRYGVKIPEQVSIMGFSNIEVSSLTTPSLSTIDQSLFELGQKSGHLFIDILHEKYPINKKTYSEYQLIIRESTLPNDI</sequence>
<dbReference type="PANTHER" id="PTHR30146">
    <property type="entry name" value="LACI-RELATED TRANSCRIPTIONAL REPRESSOR"/>
    <property type="match status" value="1"/>
</dbReference>
<dbReference type="SUPFAM" id="SSF53822">
    <property type="entry name" value="Periplasmic binding protein-like I"/>
    <property type="match status" value="1"/>
</dbReference>
<dbReference type="GO" id="GO:0003700">
    <property type="term" value="F:DNA-binding transcription factor activity"/>
    <property type="evidence" value="ECO:0007669"/>
    <property type="project" value="TreeGrafter"/>
</dbReference>
<protein>
    <submittedName>
        <fullName evidence="5">LacI family transcriptional regulator</fullName>
    </submittedName>
</protein>
<dbReference type="SMART" id="SM00354">
    <property type="entry name" value="HTH_LACI"/>
    <property type="match status" value="1"/>
</dbReference>
<feature type="domain" description="HTH lacI-type" evidence="4">
    <location>
        <begin position="6"/>
        <end position="60"/>
    </location>
</feature>
<accession>A0A5N7J0B9</accession>
<keyword evidence="2" id="KW-0238">DNA-binding</keyword>
<evidence type="ECO:0000313" key="6">
    <source>
        <dbReference type="Proteomes" id="UP000342249"/>
    </source>
</evidence>
<dbReference type="Pfam" id="PF00356">
    <property type="entry name" value="LacI"/>
    <property type="match status" value="1"/>
</dbReference>
<comment type="caution">
    <text evidence="5">The sequence shown here is derived from an EMBL/GenBank/DDBJ whole genome shotgun (WGS) entry which is preliminary data.</text>
</comment>
<keyword evidence="3" id="KW-0804">Transcription</keyword>
<evidence type="ECO:0000256" key="1">
    <source>
        <dbReference type="ARBA" id="ARBA00023015"/>
    </source>
</evidence>
<dbReference type="CDD" id="cd06267">
    <property type="entry name" value="PBP1_LacI_sugar_binding-like"/>
    <property type="match status" value="1"/>
</dbReference>
<dbReference type="PROSITE" id="PS00356">
    <property type="entry name" value="HTH_LACI_1"/>
    <property type="match status" value="1"/>
</dbReference>
<keyword evidence="1" id="KW-0805">Transcription regulation</keyword>
<dbReference type="GO" id="GO:0000976">
    <property type="term" value="F:transcription cis-regulatory region binding"/>
    <property type="evidence" value="ECO:0007669"/>
    <property type="project" value="TreeGrafter"/>
</dbReference>
<dbReference type="EMBL" id="SPSF01000019">
    <property type="protein sequence ID" value="MPQ62185.1"/>
    <property type="molecule type" value="Genomic_DNA"/>
</dbReference>
<organism evidence="5 6">
    <name type="scientific">Clostridium estertheticum</name>
    <dbReference type="NCBI Taxonomy" id="238834"/>
    <lineage>
        <taxon>Bacteria</taxon>
        <taxon>Bacillati</taxon>
        <taxon>Bacillota</taxon>
        <taxon>Clostridia</taxon>
        <taxon>Eubacteriales</taxon>
        <taxon>Clostridiaceae</taxon>
        <taxon>Clostridium</taxon>
    </lineage>
</organism>
<evidence type="ECO:0000256" key="2">
    <source>
        <dbReference type="ARBA" id="ARBA00023125"/>
    </source>
</evidence>
<dbReference type="Pfam" id="PF00532">
    <property type="entry name" value="Peripla_BP_1"/>
    <property type="match status" value="1"/>
</dbReference>
<name>A0A5N7J0B9_9CLOT</name>
<dbReference type="AlphaFoldDB" id="A0A5N7J0B9"/>
<dbReference type="Gene3D" id="1.10.260.40">
    <property type="entry name" value="lambda repressor-like DNA-binding domains"/>
    <property type="match status" value="1"/>
</dbReference>
<dbReference type="PROSITE" id="PS50932">
    <property type="entry name" value="HTH_LACI_2"/>
    <property type="match status" value="1"/>
</dbReference>
<dbReference type="PRINTS" id="PR00036">
    <property type="entry name" value="HTHLACI"/>
</dbReference>
<evidence type="ECO:0000313" key="5">
    <source>
        <dbReference type="EMBL" id="MPQ62185.1"/>
    </source>
</evidence>
<dbReference type="CDD" id="cd01392">
    <property type="entry name" value="HTH_LacI"/>
    <property type="match status" value="1"/>
</dbReference>
<gene>
    <name evidence="5" type="ORF">E4V82_08665</name>
</gene>
<dbReference type="Proteomes" id="UP000342249">
    <property type="component" value="Unassembled WGS sequence"/>
</dbReference>
<dbReference type="InterPro" id="IPR028082">
    <property type="entry name" value="Peripla_BP_I"/>
</dbReference>
<reference evidence="5 6" key="1">
    <citation type="journal article" date="2019" name="Lett. Appl. Microbiol.">
        <title>A case of 'blown pack' spoilage of vacuum-packaged pork likely associated with Clostridium estertheticum in Canada.</title>
        <authorList>
            <person name="Zhang P."/>
            <person name="Ward P."/>
            <person name="McMullen L.M."/>
            <person name="Yang X."/>
        </authorList>
    </citation>
    <scope>NUCLEOTIDE SEQUENCE [LARGE SCALE GENOMIC DNA]</scope>
    <source>
        <strain evidence="5 6">MA19</strain>
    </source>
</reference>
<evidence type="ECO:0000256" key="3">
    <source>
        <dbReference type="ARBA" id="ARBA00023163"/>
    </source>
</evidence>
<dbReference type="SUPFAM" id="SSF47413">
    <property type="entry name" value="lambda repressor-like DNA-binding domains"/>
    <property type="match status" value="1"/>
</dbReference>
<dbReference type="InterPro" id="IPR010982">
    <property type="entry name" value="Lambda_DNA-bd_dom_sf"/>
</dbReference>
<proteinExistence type="predicted"/>
<dbReference type="InterPro" id="IPR001761">
    <property type="entry name" value="Peripla_BP/Lac1_sug-bd_dom"/>
</dbReference>
<evidence type="ECO:0000259" key="4">
    <source>
        <dbReference type="PROSITE" id="PS50932"/>
    </source>
</evidence>
<dbReference type="Gene3D" id="3.40.50.2300">
    <property type="match status" value="2"/>
</dbReference>
<dbReference type="InterPro" id="IPR000843">
    <property type="entry name" value="HTH_LacI"/>
</dbReference>